<proteinExistence type="predicted"/>
<organism evidence="2 3">
    <name type="scientific">Solea senegalensis</name>
    <name type="common">Senegalese sole</name>
    <dbReference type="NCBI Taxonomy" id="28829"/>
    <lineage>
        <taxon>Eukaryota</taxon>
        <taxon>Metazoa</taxon>
        <taxon>Chordata</taxon>
        <taxon>Craniata</taxon>
        <taxon>Vertebrata</taxon>
        <taxon>Euteleostomi</taxon>
        <taxon>Actinopterygii</taxon>
        <taxon>Neopterygii</taxon>
        <taxon>Teleostei</taxon>
        <taxon>Neoteleostei</taxon>
        <taxon>Acanthomorphata</taxon>
        <taxon>Carangaria</taxon>
        <taxon>Pleuronectiformes</taxon>
        <taxon>Pleuronectoidei</taxon>
        <taxon>Soleidae</taxon>
        <taxon>Solea</taxon>
    </lineage>
</organism>
<gene>
    <name evidence="2" type="ORF">JOB18_031807</name>
</gene>
<reference evidence="2 3" key="1">
    <citation type="journal article" date="2021" name="Sci. Rep.">
        <title>Chromosome anchoring in Senegalese sole (Solea senegalensis) reveals sex-associated markers and genome rearrangements in flatfish.</title>
        <authorList>
            <person name="Guerrero-Cozar I."/>
            <person name="Gomez-Garrido J."/>
            <person name="Berbel C."/>
            <person name="Martinez-Blanch J.F."/>
            <person name="Alioto T."/>
            <person name="Claros M.G."/>
            <person name="Gagnaire P.A."/>
            <person name="Manchado M."/>
        </authorList>
    </citation>
    <scope>NUCLEOTIDE SEQUENCE [LARGE SCALE GENOMIC DNA]</scope>
    <source>
        <strain evidence="2">Sse05_10M</strain>
    </source>
</reference>
<keyword evidence="1" id="KW-0812">Transmembrane</keyword>
<keyword evidence="1" id="KW-1133">Transmembrane helix</keyword>
<evidence type="ECO:0000256" key="1">
    <source>
        <dbReference type="SAM" id="Phobius"/>
    </source>
</evidence>
<evidence type="ECO:0000313" key="2">
    <source>
        <dbReference type="EMBL" id="KAG7503090.1"/>
    </source>
</evidence>
<feature type="transmembrane region" description="Helical" evidence="1">
    <location>
        <begin position="12"/>
        <end position="33"/>
    </location>
</feature>
<dbReference type="AlphaFoldDB" id="A0AAV6RDN6"/>
<sequence length="113" mass="12671">MALGSIAILIRLRFIVQLLLHSLLLLPIIIVIAKIEHEKNTTSIFSSISAKTNTIKQTNKQTNKKVPCLEQLSFSILFHLSQLHSLIILIPSVGMFSPEPAAFYRFVKSVKCL</sequence>
<protein>
    <submittedName>
        <fullName evidence="2">Uncharacterized protein</fullName>
    </submittedName>
</protein>
<keyword evidence="3" id="KW-1185">Reference proteome</keyword>
<keyword evidence="1" id="KW-0472">Membrane</keyword>
<dbReference type="Proteomes" id="UP000693946">
    <property type="component" value="Linkage Group LG2"/>
</dbReference>
<dbReference type="EMBL" id="JAGKHQ010000012">
    <property type="protein sequence ID" value="KAG7503090.1"/>
    <property type="molecule type" value="Genomic_DNA"/>
</dbReference>
<accession>A0AAV6RDN6</accession>
<comment type="caution">
    <text evidence="2">The sequence shown here is derived from an EMBL/GenBank/DDBJ whole genome shotgun (WGS) entry which is preliminary data.</text>
</comment>
<evidence type="ECO:0000313" key="3">
    <source>
        <dbReference type="Proteomes" id="UP000693946"/>
    </source>
</evidence>
<name>A0AAV6RDN6_SOLSE</name>